<dbReference type="InterPro" id="IPR029063">
    <property type="entry name" value="SAM-dependent_MTases_sf"/>
</dbReference>
<dbReference type="InterPro" id="IPR013216">
    <property type="entry name" value="Methyltransf_11"/>
</dbReference>
<keyword evidence="2" id="KW-0489">Methyltransferase</keyword>
<dbReference type="Pfam" id="PF08241">
    <property type="entry name" value="Methyltransf_11"/>
    <property type="match status" value="1"/>
</dbReference>
<dbReference type="Gene3D" id="3.40.50.150">
    <property type="entry name" value="Vaccinia Virus protein VP39"/>
    <property type="match status" value="1"/>
</dbReference>
<accession>G7UQN0</accession>
<keyword evidence="2" id="KW-0808">Transferase</keyword>
<dbReference type="AlphaFoldDB" id="G7UQN0"/>
<keyword evidence="3" id="KW-1185">Reference proteome</keyword>
<dbReference type="GO" id="GO:0032259">
    <property type="term" value="P:methylation"/>
    <property type="evidence" value="ECO:0007669"/>
    <property type="project" value="UniProtKB-KW"/>
</dbReference>
<dbReference type="GO" id="GO:0008757">
    <property type="term" value="F:S-adenosylmethionine-dependent methyltransferase activity"/>
    <property type="evidence" value="ECO:0007669"/>
    <property type="project" value="InterPro"/>
</dbReference>
<evidence type="ECO:0000313" key="2">
    <source>
        <dbReference type="EMBL" id="AER55762.1"/>
    </source>
</evidence>
<dbReference type="eggNOG" id="COG4976">
    <property type="taxonomic scope" value="Bacteria"/>
</dbReference>
<dbReference type="EMBL" id="CP003093">
    <property type="protein sequence ID" value="AER55762.1"/>
    <property type="molecule type" value="Genomic_DNA"/>
</dbReference>
<protein>
    <submittedName>
        <fullName evidence="2">SAM-dependent methyltransferase</fullName>
    </submittedName>
</protein>
<dbReference type="CDD" id="cd02440">
    <property type="entry name" value="AdoMet_MTases"/>
    <property type="match status" value="1"/>
</dbReference>
<sequence>MNADPHGALARQLDAMHAQDDPFGYRTRWYEARKRQVLLATLPHPHFERAWEIGCSNGELTAALSPRCSHLLATDLSANAVRQARARNAGDPVVQVQQAQHPAQWPDGRFDLIVLSEVGYYMPPQALQEVAGRIAGSLTAHGLLVACHWLHPFQGAYQHGAQVHGVLAAGVPLPRVYRYQDPDFLLEGWSAMPQSIAQREGLR</sequence>
<dbReference type="SUPFAM" id="SSF53335">
    <property type="entry name" value="S-adenosyl-L-methionine-dependent methyltransferases"/>
    <property type="match status" value="1"/>
</dbReference>
<organism evidence="2 3">
    <name type="scientific">Pseudoxanthomonas spadix (strain BD-a59)</name>
    <dbReference type="NCBI Taxonomy" id="1045855"/>
    <lineage>
        <taxon>Bacteria</taxon>
        <taxon>Pseudomonadati</taxon>
        <taxon>Pseudomonadota</taxon>
        <taxon>Gammaproteobacteria</taxon>
        <taxon>Lysobacterales</taxon>
        <taxon>Lysobacteraceae</taxon>
        <taxon>Pseudoxanthomonas</taxon>
    </lineage>
</organism>
<gene>
    <name evidence="2" type="ordered locus">DSC_05555</name>
</gene>
<reference evidence="2 3" key="1">
    <citation type="journal article" date="2012" name="J. Bacteriol.">
        <title>Complete Genome Sequence of the BTEX-Degrading Bacterium Pseudoxanthomonas spadix BD-a59.</title>
        <authorList>
            <person name="Lee S.H."/>
            <person name="Jin H.M."/>
            <person name="Lee H.J."/>
            <person name="Kim J.M."/>
            <person name="Jeon C.O."/>
        </authorList>
    </citation>
    <scope>NUCLEOTIDE SEQUENCE [LARGE SCALE GENOMIC DNA]</scope>
    <source>
        <strain evidence="2 3">BD-a59</strain>
    </source>
</reference>
<evidence type="ECO:0000259" key="1">
    <source>
        <dbReference type="Pfam" id="PF08241"/>
    </source>
</evidence>
<dbReference type="RefSeq" id="WP_014159939.1">
    <property type="nucleotide sequence ID" value="NC_016147.2"/>
</dbReference>
<feature type="domain" description="Methyltransferase type 11" evidence="1">
    <location>
        <begin position="52"/>
        <end position="134"/>
    </location>
</feature>
<dbReference type="STRING" id="1045855.DSC_05555"/>
<dbReference type="HOGENOM" id="CLU_091685_0_0_6"/>
<dbReference type="OrthoDB" id="116799at2"/>
<proteinExistence type="predicted"/>
<name>G7UQN0_PSEUP</name>
<dbReference type="KEGG" id="psd:DSC_05555"/>
<dbReference type="Proteomes" id="UP000005870">
    <property type="component" value="Chromosome"/>
</dbReference>
<dbReference type="PANTHER" id="PTHR43861">
    <property type="entry name" value="TRANS-ACONITATE 2-METHYLTRANSFERASE-RELATED"/>
    <property type="match status" value="1"/>
</dbReference>
<evidence type="ECO:0000313" key="3">
    <source>
        <dbReference type="Proteomes" id="UP000005870"/>
    </source>
</evidence>